<evidence type="ECO:0000313" key="7">
    <source>
        <dbReference type="EMBL" id="GGM50969.1"/>
    </source>
</evidence>
<name>A0A8J3FVE1_9PSEU</name>
<dbReference type="InterPro" id="IPR001694">
    <property type="entry name" value="NADH_UbQ_OxRdtase_su1/FPO"/>
</dbReference>
<evidence type="ECO:0000256" key="3">
    <source>
        <dbReference type="ARBA" id="ARBA00022989"/>
    </source>
</evidence>
<comment type="subcellular location">
    <subcellularLocation>
        <location evidence="5">Cell membrane</location>
        <topology evidence="5">Multi-pass membrane protein</topology>
    </subcellularLocation>
    <subcellularLocation>
        <location evidence="1">Membrane</location>
        <topology evidence="1">Multi-pass membrane protein</topology>
    </subcellularLocation>
</comment>
<feature type="transmembrane region" description="Helical" evidence="6">
    <location>
        <begin position="277"/>
        <end position="301"/>
    </location>
</feature>
<evidence type="ECO:0008006" key="9">
    <source>
        <dbReference type="Google" id="ProtNLM"/>
    </source>
</evidence>
<feature type="transmembrane region" description="Helical" evidence="6">
    <location>
        <begin position="128"/>
        <end position="147"/>
    </location>
</feature>
<dbReference type="PANTHER" id="PTHR11432:SF3">
    <property type="entry name" value="NADH-UBIQUINONE OXIDOREDUCTASE CHAIN 1"/>
    <property type="match status" value="1"/>
</dbReference>
<dbReference type="Pfam" id="PF00146">
    <property type="entry name" value="NADHdh"/>
    <property type="match status" value="1"/>
</dbReference>
<dbReference type="EMBL" id="BMMK01000008">
    <property type="protein sequence ID" value="GGM50969.1"/>
    <property type="molecule type" value="Genomic_DNA"/>
</dbReference>
<sequence>MWTVLVLPIVLGGLALFAASLNGVLTAVASGRRATLAEWAEPLRASARLLVRQRRTTFRADVVLRRVGIAGIVVAALLASVPTPLGGVAVADLPVGVVWFNAMEILLWALVWLTGWGGNSAFSLVGGYRFLAQALAYELPLMFALTAPPLAADSLRVGAIVQAQQDVWFALWMPLAFLVYLIGIVGVAFWGPLSPPAAADVAGGVTAELSGADRLVFLAGRYLMLAAGAAFAVPLFLGGGQGPLLPAWLWSLLKMAAVLAVLVWLRRFSLVRAERLMSWGWLVLLPVVLLQVLVVGVVVLLRG</sequence>
<evidence type="ECO:0000256" key="6">
    <source>
        <dbReference type="SAM" id="Phobius"/>
    </source>
</evidence>
<dbReference type="GO" id="GO:0009060">
    <property type="term" value="P:aerobic respiration"/>
    <property type="evidence" value="ECO:0007669"/>
    <property type="project" value="TreeGrafter"/>
</dbReference>
<feature type="transmembrane region" description="Helical" evidence="6">
    <location>
        <begin position="62"/>
        <end position="81"/>
    </location>
</feature>
<gene>
    <name evidence="7" type="ORF">GCM10012275_22310</name>
</gene>
<reference evidence="7" key="2">
    <citation type="submission" date="2020-09" db="EMBL/GenBank/DDBJ databases">
        <authorList>
            <person name="Sun Q."/>
            <person name="Zhou Y."/>
        </authorList>
    </citation>
    <scope>NUCLEOTIDE SEQUENCE</scope>
    <source>
        <strain evidence="7">CGMCC 4.5737</strain>
    </source>
</reference>
<dbReference type="Proteomes" id="UP000637578">
    <property type="component" value="Unassembled WGS sequence"/>
</dbReference>
<feature type="transmembrane region" description="Helical" evidence="6">
    <location>
        <begin position="93"/>
        <end position="116"/>
    </location>
</feature>
<evidence type="ECO:0000256" key="1">
    <source>
        <dbReference type="ARBA" id="ARBA00004141"/>
    </source>
</evidence>
<dbReference type="PANTHER" id="PTHR11432">
    <property type="entry name" value="NADH DEHYDROGENASE SUBUNIT 1"/>
    <property type="match status" value="1"/>
</dbReference>
<comment type="caution">
    <text evidence="7">The sequence shown here is derived from an EMBL/GenBank/DDBJ whole genome shotgun (WGS) entry which is preliminary data.</text>
</comment>
<feature type="transmembrane region" description="Helical" evidence="6">
    <location>
        <begin position="222"/>
        <end position="241"/>
    </location>
</feature>
<keyword evidence="5" id="KW-0520">NAD</keyword>
<dbReference type="AlphaFoldDB" id="A0A8J3FVE1"/>
<protein>
    <recommendedName>
        <fullName evidence="9">NADH-quinone oxidoreductase subunit H</fullName>
    </recommendedName>
</protein>
<feature type="transmembrane region" description="Helical" evidence="6">
    <location>
        <begin position="247"/>
        <end position="265"/>
    </location>
</feature>
<feature type="transmembrane region" description="Helical" evidence="6">
    <location>
        <begin position="6"/>
        <end position="29"/>
    </location>
</feature>
<reference evidence="7" key="1">
    <citation type="journal article" date="2014" name="Int. J. Syst. Evol. Microbiol.">
        <title>Complete genome sequence of Corynebacterium casei LMG S-19264T (=DSM 44701T), isolated from a smear-ripened cheese.</title>
        <authorList>
            <consortium name="US DOE Joint Genome Institute (JGI-PGF)"/>
            <person name="Walter F."/>
            <person name="Albersmeier A."/>
            <person name="Kalinowski J."/>
            <person name="Ruckert C."/>
        </authorList>
    </citation>
    <scope>NUCLEOTIDE SEQUENCE</scope>
    <source>
        <strain evidence="7">CGMCC 4.5737</strain>
    </source>
</reference>
<dbReference type="GO" id="GO:0005886">
    <property type="term" value="C:plasma membrane"/>
    <property type="evidence" value="ECO:0007669"/>
    <property type="project" value="UniProtKB-SubCell"/>
</dbReference>
<feature type="transmembrane region" description="Helical" evidence="6">
    <location>
        <begin position="167"/>
        <end position="190"/>
    </location>
</feature>
<keyword evidence="3 6" id="KW-1133">Transmembrane helix</keyword>
<organism evidence="7 8">
    <name type="scientific">Longimycelium tulufanense</name>
    <dbReference type="NCBI Taxonomy" id="907463"/>
    <lineage>
        <taxon>Bacteria</taxon>
        <taxon>Bacillati</taxon>
        <taxon>Actinomycetota</taxon>
        <taxon>Actinomycetes</taxon>
        <taxon>Pseudonocardiales</taxon>
        <taxon>Pseudonocardiaceae</taxon>
        <taxon>Longimycelium</taxon>
    </lineage>
</organism>
<keyword evidence="2 5" id="KW-0812">Transmembrane</keyword>
<comment type="similarity">
    <text evidence="5">Belongs to the complex I subunit 1 family.</text>
</comment>
<evidence type="ECO:0000313" key="8">
    <source>
        <dbReference type="Proteomes" id="UP000637578"/>
    </source>
</evidence>
<keyword evidence="8" id="KW-1185">Reference proteome</keyword>
<accession>A0A8J3FVE1</accession>
<keyword evidence="4 6" id="KW-0472">Membrane</keyword>
<evidence type="ECO:0000256" key="5">
    <source>
        <dbReference type="RuleBase" id="RU000471"/>
    </source>
</evidence>
<proteinExistence type="inferred from homology"/>
<evidence type="ECO:0000256" key="4">
    <source>
        <dbReference type="ARBA" id="ARBA00023136"/>
    </source>
</evidence>
<evidence type="ECO:0000256" key="2">
    <source>
        <dbReference type="ARBA" id="ARBA00022692"/>
    </source>
</evidence>
<dbReference type="GO" id="GO:0003954">
    <property type="term" value="F:NADH dehydrogenase activity"/>
    <property type="evidence" value="ECO:0007669"/>
    <property type="project" value="TreeGrafter"/>
</dbReference>